<reference evidence="1 2" key="1">
    <citation type="submission" date="2019-02" db="EMBL/GenBank/DDBJ databases">
        <title>Deep-cultivation of Planctomycetes and their phenomic and genomic characterization uncovers novel biology.</title>
        <authorList>
            <person name="Wiegand S."/>
            <person name="Jogler M."/>
            <person name="Boedeker C."/>
            <person name="Pinto D."/>
            <person name="Vollmers J."/>
            <person name="Rivas-Marin E."/>
            <person name="Kohn T."/>
            <person name="Peeters S.H."/>
            <person name="Heuer A."/>
            <person name="Rast P."/>
            <person name="Oberbeckmann S."/>
            <person name="Bunk B."/>
            <person name="Jeske O."/>
            <person name="Meyerdierks A."/>
            <person name="Storesund J.E."/>
            <person name="Kallscheuer N."/>
            <person name="Luecker S."/>
            <person name="Lage O.M."/>
            <person name="Pohl T."/>
            <person name="Merkel B.J."/>
            <person name="Hornburger P."/>
            <person name="Mueller R.-W."/>
            <person name="Bruemmer F."/>
            <person name="Labrenz M."/>
            <person name="Spormann A.M."/>
            <person name="Op Den Camp H."/>
            <person name="Overmann J."/>
            <person name="Amann R."/>
            <person name="Jetten M.S.M."/>
            <person name="Mascher T."/>
            <person name="Medema M.H."/>
            <person name="Devos D.P."/>
            <person name="Kaster A.-K."/>
            <person name="Ovreas L."/>
            <person name="Rohde M."/>
            <person name="Galperin M.Y."/>
            <person name="Jogler C."/>
        </authorList>
    </citation>
    <scope>NUCLEOTIDE SEQUENCE [LARGE SCALE GENOMIC DNA]</scope>
    <source>
        <strain evidence="1 2">Pla22</strain>
    </source>
</reference>
<protein>
    <recommendedName>
        <fullName evidence="3">Bacterial extracellular solute-binding protein</fullName>
    </recommendedName>
</protein>
<dbReference type="SUPFAM" id="SSF53850">
    <property type="entry name" value="Periplasmic binding protein-like II"/>
    <property type="match status" value="1"/>
</dbReference>
<accession>A0A5C5WQD9</accession>
<comment type="caution">
    <text evidence="1">The sequence shown here is derived from an EMBL/GenBank/DDBJ whole genome shotgun (WGS) entry which is preliminary data.</text>
</comment>
<organism evidence="1 2">
    <name type="scientific">Rubripirellula amarantea</name>
    <dbReference type="NCBI Taxonomy" id="2527999"/>
    <lineage>
        <taxon>Bacteria</taxon>
        <taxon>Pseudomonadati</taxon>
        <taxon>Planctomycetota</taxon>
        <taxon>Planctomycetia</taxon>
        <taxon>Pirellulales</taxon>
        <taxon>Pirellulaceae</taxon>
        <taxon>Rubripirellula</taxon>
    </lineage>
</organism>
<sequence length="400" mass="43572">MVADDSTADVIRRGWAAVSEQPLTIEVMGKGSRLDSFDVDQLLEAAKKSDILWVPHFAIPDLVAAGGVDSFKDDSTLDAVNAMLPAIRNGLTQYAGEVHCIPLGPTLPVVMSVDSVASIQSWQGYDKAVTETWKGKAAEPTSEGWAGMMFLWRCGNIVDRWLFDQNNFDPLITGDDYVAVLEQMKQTHDRYEIKDLSPSEITAMVAGGELRGGISYPIDSQSSNSSALDVTALPRRVDDKITDDVEEALRATSSSEHFSVLFDAMTPVLAISASCRQTASSKTFISWITGGESSGNSRRELPAVFPNTPRIASSESSDGFEYAATRDRILAQPLTLPGLTVLNAPSYYQAIDHAVRACLYQDQPAKNALAEAASTWSKLTDEIGMQQQLKAWRRSRGLRA</sequence>
<gene>
    <name evidence="1" type="ORF">Pla22_01190</name>
</gene>
<dbReference type="Gene3D" id="3.40.190.10">
    <property type="entry name" value="Periplasmic binding protein-like II"/>
    <property type="match status" value="1"/>
</dbReference>
<dbReference type="Pfam" id="PF13416">
    <property type="entry name" value="SBP_bac_8"/>
    <property type="match status" value="1"/>
</dbReference>
<evidence type="ECO:0000313" key="1">
    <source>
        <dbReference type="EMBL" id="TWT52495.1"/>
    </source>
</evidence>
<dbReference type="EMBL" id="SJPI01000001">
    <property type="protein sequence ID" value="TWT52495.1"/>
    <property type="molecule type" value="Genomic_DNA"/>
</dbReference>
<dbReference type="AlphaFoldDB" id="A0A5C5WQD9"/>
<evidence type="ECO:0000313" key="2">
    <source>
        <dbReference type="Proteomes" id="UP000316598"/>
    </source>
</evidence>
<name>A0A5C5WQD9_9BACT</name>
<evidence type="ECO:0008006" key="3">
    <source>
        <dbReference type="Google" id="ProtNLM"/>
    </source>
</evidence>
<proteinExistence type="predicted"/>
<dbReference type="InterPro" id="IPR006059">
    <property type="entry name" value="SBP"/>
</dbReference>
<keyword evidence="2" id="KW-1185">Reference proteome</keyword>
<dbReference type="Proteomes" id="UP000316598">
    <property type="component" value="Unassembled WGS sequence"/>
</dbReference>